<name>A0ABU3WSR5_9NOCA</name>
<dbReference type="SUPFAM" id="SSF103642">
    <property type="entry name" value="Sec-C motif"/>
    <property type="match status" value="1"/>
</dbReference>
<evidence type="ECO:0000313" key="2">
    <source>
        <dbReference type="Proteomes" id="UP001275440"/>
    </source>
</evidence>
<dbReference type="SUPFAM" id="SSF48452">
    <property type="entry name" value="TPR-like"/>
    <property type="match status" value="1"/>
</dbReference>
<dbReference type="InterPro" id="IPR058292">
    <property type="entry name" value="DUF7986"/>
</dbReference>
<proteinExistence type="predicted"/>
<dbReference type="Gene3D" id="3.10.450.50">
    <property type="match status" value="1"/>
</dbReference>
<evidence type="ECO:0000313" key="1">
    <source>
        <dbReference type="EMBL" id="MDV2476438.1"/>
    </source>
</evidence>
<reference evidence="1 2" key="1">
    <citation type="submission" date="2019-10" db="EMBL/GenBank/DDBJ databases">
        <title>Draft Genome Assembly of Rhodococcus zopfii DSM44189.</title>
        <authorList>
            <person name="Sutton J.M."/>
            <person name="Akob D.M."/>
            <person name="Bushman T.J."/>
        </authorList>
    </citation>
    <scope>NUCLEOTIDE SEQUENCE [LARGE SCALE GENOMIC DNA]</scope>
    <source>
        <strain evidence="1 2">DSM 44189</strain>
    </source>
</reference>
<accession>A0ABU3WSR5</accession>
<keyword evidence="2" id="KW-1185">Reference proteome</keyword>
<dbReference type="Pfam" id="PF25948">
    <property type="entry name" value="DUF7986"/>
    <property type="match status" value="1"/>
</dbReference>
<comment type="caution">
    <text evidence="1">The sequence shown here is derived from an EMBL/GenBank/DDBJ whole genome shotgun (WGS) entry which is preliminary data.</text>
</comment>
<sequence>MSTDFDALADAALDVLHRHGPLTDDDLAAHLADAGFGDVDELVDTIVDLDHPYLDLLPDGRNVAVDTMLEGRVFTHRLSAAEIAADAVGVDEIAPALIPASGDPEHDGFEIVGNDPEDELLAERGLSDGELPDFEIVLLPPGSLAGWSAGDVVAFGVTEGRVRWHRVDGELAAGPDLAALVASDAEFPIVLEDLILNLAADDPAAFAEPVVPLNEWITAAGFERWRDVIAPGGFDFAEYSRDRRFAAYADELELDRESVPDVLTFVALVESFEDGVELDARFVDYGAALYQGLSDPYVASVAMGEILRRELAPSSLAQAAEVLLSFGSRRIAAPAHWFAGRAAEFDGRIQDAERRYEQAVAVDTEFAPALVTLARYASDRGDAVRGLTLLDRVEGGDEEPLYEVLQFFRPVDRPDLGRNDRCWCGSGRKYKVCHLGKADHPLTERAAWLYQKAAMQTDLPEWSALLFVLADVRTAHGDTGDAAFYEALTDPLVTDTALFEFGAFAQFVEQRGYLLPEDELDLARKWLTVKRSLFEIEQVQPGESVTVRDLRTGESYEIRDRSASRRVRTGALLCTRVVPVEDTWQIVGGAPNRSPSRSGPRCSNCSTIRTSIRGFSWTGCRVGATDTGTAESRIGQDGGAPRVQRHGHQRNLLSLFVDDRGRAGTYGRYRGRVRRIRRHVYPALMMANHQLQEQDFALGADGVVEARQFLVRRDARHAEMVVPGRLGGCAREFQPAGEDSDLLPLRRTDLRGECPYIRRGVPAEHVGHGDRLLMVHRHFLRERDVAVGECPPSWPRCRCRGRTRSVRPRHRASGTARPRRAPAWCEVWCSSRRIHRGVELQRHESVVHARDVQLVAVELRR</sequence>
<dbReference type="EMBL" id="WBMO01000001">
    <property type="protein sequence ID" value="MDV2476438.1"/>
    <property type="molecule type" value="Genomic_DNA"/>
</dbReference>
<dbReference type="InterPro" id="IPR004027">
    <property type="entry name" value="SEC_C_motif"/>
</dbReference>
<organism evidence="1 2">
    <name type="scientific">Rhodococcus zopfii</name>
    <dbReference type="NCBI Taxonomy" id="43772"/>
    <lineage>
        <taxon>Bacteria</taxon>
        <taxon>Bacillati</taxon>
        <taxon>Actinomycetota</taxon>
        <taxon>Actinomycetes</taxon>
        <taxon>Mycobacteriales</taxon>
        <taxon>Nocardiaceae</taxon>
        <taxon>Rhodococcus</taxon>
    </lineage>
</organism>
<gene>
    <name evidence="1" type="ORF">F8M49_15910</name>
</gene>
<dbReference type="Proteomes" id="UP001275440">
    <property type="component" value="Unassembled WGS sequence"/>
</dbReference>
<dbReference type="InterPro" id="IPR011990">
    <property type="entry name" value="TPR-like_helical_dom_sf"/>
</dbReference>
<dbReference type="Pfam" id="PF02810">
    <property type="entry name" value="SEC-C"/>
    <property type="match status" value="1"/>
</dbReference>
<protein>
    <submittedName>
        <fullName evidence="1">SEC-C domain-containing protein</fullName>
    </submittedName>
</protein>